<dbReference type="InterPro" id="IPR002938">
    <property type="entry name" value="FAD-bd"/>
</dbReference>
<dbReference type="OrthoDB" id="655030at2759"/>
<dbReference type="STRING" id="1890364.A0A2P6NJU4"/>
<dbReference type="InterPro" id="IPR036188">
    <property type="entry name" value="FAD/NAD-bd_sf"/>
</dbReference>
<evidence type="ECO:0000256" key="1">
    <source>
        <dbReference type="SAM" id="MobiDB-lite"/>
    </source>
</evidence>
<dbReference type="InterPro" id="IPR051704">
    <property type="entry name" value="FAD_aromatic-hydroxylase"/>
</dbReference>
<dbReference type="Proteomes" id="UP000241769">
    <property type="component" value="Unassembled WGS sequence"/>
</dbReference>
<feature type="domain" description="FAD-binding" evidence="2">
    <location>
        <begin position="63"/>
        <end position="378"/>
    </location>
</feature>
<evidence type="ECO:0000259" key="2">
    <source>
        <dbReference type="Pfam" id="PF01494"/>
    </source>
</evidence>
<gene>
    <name evidence="3" type="ORF">PROFUN_08414</name>
</gene>
<dbReference type="SUPFAM" id="SSF51905">
    <property type="entry name" value="FAD/NAD(P)-binding domain"/>
    <property type="match status" value="1"/>
</dbReference>
<organism evidence="3 4">
    <name type="scientific">Planoprotostelium fungivorum</name>
    <dbReference type="NCBI Taxonomy" id="1890364"/>
    <lineage>
        <taxon>Eukaryota</taxon>
        <taxon>Amoebozoa</taxon>
        <taxon>Evosea</taxon>
        <taxon>Variosea</taxon>
        <taxon>Cavosteliida</taxon>
        <taxon>Cavosteliaceae</taxon>
        <taxon>Planoprotostelium</taxon>
    </lineage>
</organism>
<accession>A0A2P6NJU4</accession>
<feature type="region of interest" description="Disordered" evidence="1">
    <location>
        <begin position="450"/>
        <end position="470"/>
    </location>
</feature>
<keyword evidence="4" id="KW-1185">Reference proteome</keyword>
<dbReference type="PANTHER" id="PTHR46865">
    <property type="entry name" value="OXIDOREDUCTASE-RELATED"/>
    <property type="match status" value="1"/>
</dbReference>
<dbReference type="InParanoid" id="A0A2P6NJU4"/>
<dbReference type="Gene3D" id="3.30.9.10">
    <property type="entry name" value="D-Amino Acid Oxidase, subunit A, domain 2"/>
    <property type="match status" value="1"/>
</dbReference>
<comment type="caution">
    <text evidence="3">The sequence shown here is derived from an EMBL/GenBank/DDBJ whole genome shotgun (WGS) entry which is preliminary data.</text>
</comment>
<protein>
    <submittedName>
        <fullName evidence="3">Oxidoreductase</fullName>
    </submittedName>
</protein>
<reference evidence="3 4" key="1">
    <citation type="journal article" date="2018" name="Genome Biol. Evol.">
        <title>Multiple Roots of Fruiting Body Formation in Amoebozoa.</title>
        <authorList>
            <person name="Hillmann F."/>
            <person name="Forbes G."/>
            <person name="Novohradska S."/>
            <person name="Ferling I."/>
            <person name="Riege K."/>
            <person name="Groth M."/>
            <person name="Westermann M."/>
            <person name="Marz M."/>
            <person name="Spaller T."/>
            <person name="Winckler T."/>
            <person name="Schaap P."/>
            <person name="Glockner G."/>
        </authorList>
    </citation>
    <scope>NUCLEOTIDE SEQUENCE [LARGE SCALE GENOMIC DNA]</scope>
    <source>
        <strain evidence="3 4">Jena</strain>
    </source>
</reference>
<name>A0A2P6NJU4_9EUKA</name>
<dbReference type="EMBL" id="MDYQ01000067">
    <property type="protein sequence ID" value="PRP84214.1"/>
    <property type="molecule type" value="Genomic_DNA"/>
</dbReference>
<evidence type="ECO:0000313" key="4">
    <source>
        <dbReference type="Proteomes" id="UP000241769"/>
    </source>
</evidence>
<dbReference type="GO" id="GO:0071949">
    <property type="term" value="F:FAD binding"/>
    <property type="evidence" value="ECO:0007669"/>
    <property type="project" value="InterPro"/>
</dbReference>
<sequence>MTVAQVKAISGTNLFRRLFLTQKKGKHCRSLQHRCLPTNEEGRGRERYHAGTVTTCTMQRQLPILICGGGIAGTTLAYWLRRGGKSSVIVERAPTPRSCGQNIDLRGSGREIISMMGLEDRVRKATTTEDGTAIIDQKGRHWGSFPMQTKEKGGSISAELEILRSDLASILYDATKDDTEFIFGDSVEAIREKEDRIEVQFQSGTHREFSLVVGADGIGSKTRALAFGDEATEAYHPLGLYQAYFSIPNLDTGRWARWLHAPLGRSLLVRPNGKGGTTVLINWRRDHATIERHLRSSGAKEEIARGFEDIEWDIMPQLMDGMMISEDFYGAEVAQIKLNSWSRGRVALVGDAGYCPSSVSAMGTSCAITGAYFLAGELCRHGCYVTAFREYESSLRKYVGDAQKLMPSETALQNPQWMVGILLIRVFATIISYLNLQKYCVPDDRPEDMKLGRYETKNKPKTQRSYGDSTSRLQRAKLHFRLQNEFRN</sequence>
<proteinExistence type="predicted"/>
<dbReference type="Gene3D" id="3.50.50.60">
    <property type="entry name" value="FAD/NAD(P)-binding domain"/>
    <property type="match status" value="1"/>
</dbReference>
<dbReference type="PRINTS" id="PR00420">
    <property type="entry name" value="RNGMNOXGNASE"/>
</dbReference>
<dbReference type="PANTHER" id="PTHR46865:SF2">
    <property type="entry name" value="MONOOXYGENASE"/>
    <property type="match status" value="1"/>
</dbReference>
<dbReference type="Pfam" id="PF01494">
    <property type="entry name" value="FAD_binding_3"/>
    <property type="match status" value="1"/>
</dbReference>
<evidence type="ECO:0000313" key="3">
    <source>
        <dbReference type="EMBL" id="PRP84214.1"/>
    </source>
</evidence>
<dbReference type="AlphaFoldDB" id="A0A2P6NJU4"/>